<keyword evidence="4" id="KW-1185">Reference proteome</keyword>
<name>A0A814HSL1_9BILA</name>
<dbReference type="Pfam" id="PF07818">
    <property type="entry name" value="HCNGP"/>
    <property type="match status" value="1"/>
</dbReference>
<feature type="region of interest" description="Disordered" evidence="1">
    <location>
        <begin position="229"/>
        <end position="298"/>
    </location>
</feature>
<reference evidence="2" key="1">
    <citation type="submission" date="2021-02" db="EMBL/GenBank/DDBJ databases">
        <authorList>
            <person name="Nowell W R."/>
        </authorList>
    </citation>
    <scope>NUCLEOTIDE SEQUENCE</scope>
</reference>
<evidence type="ECO:0000256" key="1">
    <source>
        <dbReference type="SAM" id="MobiDB-lite"/>
    </source>
</evidence>
<protein>
    <submittedName>
        <fullName evidence="2">Uncharacterized protein</fullName>
    </submittedName>
</protein>
<feature type="compositionally biased region" description="Basic and acidic residues" evidence="1">
    <location>
        <begin position="261"/>
        <end position="281"/>
    </location>
</feature>
<evidence type="ECO:0000313" key="3">
    <source>
        <dbReference type="EMBL" id="CAF3786931.1"/>
    </source>
</evidence>
<dbReference type="PANTHER" id="PTHR13464:SF0">
    <property type="entry name" value="SAP30-BINDING PROTEIN"/>
    <property type="match status" value="1"/>
</dbReference>
<dbReference type="AlphaFoldDB" id="A0A814HSL1"/>
<feature type="compositionally biased region" description="Basic and acidic residues" evidence="1">
    <location>
        <begin position="229"/>
        <end position="240"/>
    </location>
</feature>
<dbReference type="PANTHER" id="PTHR13464">
    <property type="entry name" value="TRANSCRIPTIONAL REGULATOR PROTEIN HCNGP"/>
    <property type="match status" value="1"/>
</dbReference>
<gene>
    <name evidence="2" type="ORF">GPM918_LOCUS14490</name>
    <name evidence="3" type="ORF">SRO942_LOCUS14490</name>
</gene>
<comment type="caution">
    <text evidence="2">The sequence shown here is derived from an EMBL/GenBank/DDBJ whole genome shotgun (WGS) entry which is preliminary data.</text>
</comment>
<feature type="compositionally biased region" description="Acidic residues" evidence="1">
    <location>
        <begin position="79"/>
        <end position="93"/>
    </location>
</feature>
<proteinExistence type="predicted"/>
<feature type="non-terminal residue" evidence="2">
    <location>
        <position position="1"/>
    </location>
</feature>
<dbReference type="EMBL" id="CAJNOQ010003494">
    <property type="protein sequence ID" value="CAF1015357.1"/>
    <property type="molecule type" value="Genomic_DNA"/>
</dbReference>
<dbReference type="GO" id="GO:0006355">
    <property type="term" value="P:regulation of DNA-templated transcription"/>
    <property type="evidence" value="ECO:0007669"/>
    <property type="project" value="InterPro"/>
</dbReference>
<dbReference type="InterPro" id="IPR012479">
    <property type="entry name" value="SAP30BP"/>
</dbReference>
<feature type="compositionally biased region" description="Polar residues" evidence="1">
    <location>
        <begin position="44"/>
        <end position="58"/>
    </location>
</feature>
<evidence type="ECO:0000313" key="2">
    <source>
        <dbReference type="EMBL" id="CAF1015357.1"/>
    </source>
</evidence>
<feature type="compositionally biased region" description="Basic and acidic residues" evidence="1">
    <location>
        <begin position="289"/>
        <end position="298"/>
    </location>
</feature>
<feature type="non-terminal residue" evidence="2">
    <location>
        <position position="725"/>
    </location>
</feature>
<accession>A0A814HSL1</accession>
<dbReference type="Proteomes" id="UP000681722">
    <property type="component" value="Unassembled WGS sequence"/>
</dbReference>
<feature type="compositionally biased region" description="Polar residues" evidence="1">
    <location>
        <begin position="7"/>
        <end position="17"/>
    </location>
</feature>
<organism evidence="2 4">
    <name type="scientific">Didymodactylos carnosus</name>
    <dbReference type="NCBI Taxonomy" id="1234261"/>
    <lineage>
        <taxon>Eukaryota</taxon>
        <taxon>Metazoa</taxon>
        <taxon>Spiralia</taxon>
        <taxon>Gnathifera</taxon>
        <taxon>Rotifera</taxon>
        <taxon>Eurotatoria</taxon>
        <taxon>Bdelloidea</taxon>
        <taxon>Philodinida</taxon>
        <taxon>Philodinidae</taxon>
        <taxon>Didymodactylos</taxon>
    </lineage>
</organism>
<feature type="region of interest" description="Disordered" evidence="1">
    <location>
        <begin position="1"/>
        <end position="93"/>
    </location>
</feature>
<evidence type="ECO:0000313" key="4">
    <source>
        <dbReference type="Proteomes" id="UP000663829"/>
    </source>
</evidence>
<dbReference type="Proteomes" id="UP000663829">
    <property type="component" value="Unassembled WGS sequence"/>
</dbReference>
<dbReference type="GO" id="GO:0005634">
    <property type="term" value="C:nucleus"/>
    <property type="evidence" value="ECO:0007669"/>
    <property type="project" value="TreeGrafter"/>
</dbReference>
<sequence>MLEDNLITESESVTTPILTEIPVQHVPNDTDHISASDDEDFQPKSKTSTPDSKQSATVVTKHPLTKAKSSLVSYHFSEGEEEEEEENENEMEEETQTTNVLLELMDVTPLKTEDVSPSTRELPQVLIFPEDSDIKIPPEPTKSCSAKLEKKFEEYYIRMKKTGVDHLDQNARIQELKAFRNPSMYEKIVAHLDIDEIGTNFPPEFYNLHLWGKESFYDELGKAQKLEMEKREKERRERTRIQYATGMRRVDLPDIRSGTEMGDKRKTHEGKQNQPDKENVKNHSIKSKFNSDELGGKHCNENKEQQLLKHIYDGFDITIDEEEAEQQQQRHKMTWINKKSTPTLFIRKEQQIKAGGASAEKNDMKLLSSVPTHSSPSHVPLINLSSYDEKNTSLLAQLDQTKAHDLFVDDKQQKNKDAQIQSVQYNEMVLNILQEQSIEHNYLKEVHKHPNLMKFLSNPDPLKLHSRPSYDDIHEFVIQHLNSNQKSGLYKCICRRVSYQLTFVHLRVLVCMNKNARSIYEKTMEARQFYCRTATLDERINYEISKRYKNHPYLKYLISDQEFTPIIEYLSETDQKSFFKRPPVTDIYFFIRKYLDNRNDTAAMCSKISLVLVSIHQSLLRFNSKDQYKKSKQTMIVRKISTKKARSTDKKFDTCFSSYIENVSCKYRHLAKILENDTVLEYLYQTDPDTFYSMLPRKFIKSLVEKTDNEECRLVDLRRIQDHLL</sequence>
<dbReference type="OrthoDB" id="1714508at2759"/>
<dbReference type="EMBL" id="CAJOBC010003494">
    <property type="protein sequence ID" value="CAF3786931.1"/>
    <property type="molecule type" value="Genomic_DNA"/>
</dbReference>